<evidence type="ECO:0000313" key="3">
    <source>
        <dbReference type="Proteomes" id="UP001461498"/>
    </source>
</evidence>
<organism evidence="2 3">
    <name type="scientific">Rhynocoris fuscipes</name>
    <dbReference type="NCBI Taxonomy" id="488301"/>
    <lineage>
        <taxon>Eukaryota</taxon>
        <taxon>Metazoa</taxon>
        <taxon>Ecdysozoa</taxon>
        <taxon>Arthropoda</taxon>
        <taxon>Hexapoda</taxon>
        <taxon>Insecta</taxon>
        <taxon>Pterygota</taxon>
        <taxon>Neoptera</taxon>
        <taxon>Paraneoptera</taxon>
        <taxon>Hemiptera</taxon>
        <taxon>Heteroptera</taxon>
        <taxon>Panheteroptera</taxon>
        <taxon>Cimicomorpha</taxon>
        <taxon>Reduviidae</taxon>
        <taxon>Harpactorinae</taxon>
        <taxon>Harpactorini</taxon>
        <taxon>Rhynocoris</taxon>
    </lineage>
</organism>
<dbReference type="GO" id="GO:0003824">
    <property type="term" value="F:catalytic activity"/>
    <property type="evidence" value="ECO:0007669"/>
    <property type="project" value="InterPro"/>
</dbReference>
<evidence type="ECO:0000313" key="2">
    <source>
        <dbReference type="EMBL" id="KAK9501211.1"/>
    </source>
</evidence>
<evidence type="ECO:0000259" key="1">
    <source>
        <dbReference type="Pfam" id="PF03372"/>
    </source>
</evidence>
<dbReference type="EMBL" id="JAPXFL010000009">
    <property type="protein sequence ID" value="KAK9501211.1"/>
    <property type="molecule type" value="Genomic_DNA"/>
</dbReference>
<proteinExistence type="predicted"/>
<protein>
    <recommendedName>
        <fullName evidence="1">Endonuclease/exonuclease/phosphatase domain-containing protein</fullName>
    </recommendedName>
</protein>
<dbReference type="PANTHER" id="PTHR33776:SF4">
    <property type="entry name" value="ENDONUCLEASE_EXONUCLEASE_PHOSPHATASE DOMAIN-CONTAINING PROTEIN"/>
    <property type="match status" value="1"/>
</dbReference>
<dbReference type="PANTHER" id="PTHR33776">
    <property type="entry name" value="ENDO/EXONUCLEASE/PHOSPHATASE DOMAIN-CONTAINING PROTEIN"/>
    <property type="match status" value="1"/>
</dbReference>
<keyword evidence="3" id="KW-1185">Reference proteome</keyword>
<reference evidence="2 3" key="1">
    <citation type="submission" date="2022-12" db="EMBL/GenBank/DDBJ databases">
        <title>Chromosome-level genome assembly of true bugs.</title>
        <authorList>
            <person name="Ma L."/>
            <person name="Li H."/>
        </authorList>
    </citation>
    <scope>NUCLEOTIDE SEQUENCE [LARGE SCALE GENOMIC DNA]</scope>
    <source>
        <strain evidence="2">Lab_2022b</strain>
    </source>
</reference>
<comment type="caution">
    <text evidence="2">The sequence shown here is derived from an EMBL/GenBank/DDBJ whole genome shotgun (WGS) entry which is preliminary data.</text>
</comment>
<dbReference type="InterPro" id="IPR036691">
    <property type="entry name" value="Endo/exonu/phosph_ase_sf"/>
</dbReference>
<gene>
    <name evidence="2" type="ORF">O3M35_011969</name>
</gene>
<dbReference type="Proteomes" id="UP001461498">
    <property type="component" value="Unassembled WGS sequence"/>
</dbReference>
<accession>A0AAW1CRU2</accession>
<dbReference type="InterPro" id="IPR005135">
    <property type="entry name" value="Endo/exonuclease/phosphatase"/>
</dbReference>
<name>A0AAW1CRU2_9HEMI</name>
<feature type="domain" description="Endonuclease/exonuclease/phosphatase" evidence="1">
    <location>
        <begin position="120"/>
        <end position="309"/>
    </location>
</feature>
<dbReference type="AlphaFoldDB" id="A0AAW1CRU2"/>
<sequence length="467" mass="54677">MVISVVKTILSFLRSRGRRLKDEEECVQPEVRRQEVLVDGDVQTVEHEEEKEETCTKVVSKRRNKKPITLVGTSQQASELTGVKKAWIHLGKLKEGTTAENVETFLKKYFPELDVSSYRNKFIQLESITQEENYDVLCLSEHWMNEVQLQQYIPDGYNIASFFCRKTHHHGGVVIYIKQGWQYQEVCQITKYAEEMSCELAAIKVNNTIIVTVYRTPLSDWNVFMSNIENVFECINKYKKKAVIIGDFNIQFLGCDNKCLDFKNLCSTYGYKVTINVPTRLDSCIDNILISSNFESYQVGIINNHLSDHLAQFINFECNLVNSNNECKYRLTLTPITDNRAFLFNYLLSFVDFNQILSNNDLEKDFNCFINIIQYYFEYCFSKTTVKINNRKVTNKWFTDDLKKMKNELEIVYSLMKTVNDSELKVKYRKMKRKYRTALKEAKKSDNGEYLMKAENKNKAAWSLIKK</sequence>
<dbReference type="Pfam" id="PF03372">
    <property type="entry name" value="Exo_endo_phos"/>
    <property type="match status" value="1"/>
</dbReference>
<dbReference type="SUPFAM" id="SSF56219">
    <property type="entry name" value="DNase I-like"/>
    <property type="match status" value="1"/>
</dbReference>
<dbReference type="Gene3D" id="3.60.10.10">
    <property type="entry name" value="Endonuclease/exonuclease/phosphatase"/>
    <property type="match status" value="1"/>
</dbReference>